<feature type="transmembrane region" description="Helical" evidence="1">
    <location>
        <begin position="117"/>
        <end position="144"/>
    </location>
</feature>
<reference evidence="3 6" key="2">
    <citation type="journal article" date="2019" name="Nat. Commun.">
        <title>A new type of DNA phosphorothioation-based antiviral system in archaea.</title>
        <authorList>
            <person name="Xiong L."/>
            <person name="Liu S."/>
            <person name="Chen S."/>
            <person name="Xiao Y."/>
            <person name="Zhu B."/>
            <person name="Gao Y."/>
            <person name="Zhang Y."/>
            <person name="Chen B."/>
            <person name="Luo J."/>
            <person name="Deng Z."/>
            <person name="Chen X."/>
            <person name="Wang L."/>
            <person name="Chen S."/>
        </authorList>
    </citation>
    <scope>NUCLEOTIDE SEQUENCE [LARGE SCALE GENOMIC DNA]</scope>
    <source>
        <strain evidence="3 6">CGMCC 1.10331</strain>
    </source>
</reference>
<dbReference type="RefSeq" id="WP_103991920.1">
    <property type="nucleotide sequence ID" value="NZ_CP031311.1"/>
</dbReference>
<dbReference type="InterPro" id="IPR025828">
    <property type="entry name" value="Put_sensor_dom"/>
</dbReference>
<reference evidence="4 5" key="1">
    <citation type="submission" date="2016-10" db="EMBL/GenBank/DDBJ databases">
        <authorList>
            <person name="de Groot N.N."/>
        </authorList>
    </citation>
    <scope>NUCLEOTIDE SEQUENCE [LARGE SCALE GENOMIC DNA]</scope>
    <source>
        <strain evidence="4 5">CGMCC 1.10331</strain>
    </source>
</reference>
<evidence type="ECO:0000313" key="4">
    <source>
        <dbReference type="EMBL" id="SEG41601.1"/>
    </source>
</evidence>
<dbReference type="GeneID" id="39858332"/>
<feature type="domain" description="Putative sensor" evidence="2">
    <location>
        <begin position="19"/>
        <end position="197"/>
    </location>
</feature>
<proteinExistence type="predicted"/>
<organism evidence="4 5">
    <name type="scientific">Halobellus limi</name>
    <dbReference type="NCBI Taxonomy" id="699433"/>
    <lineage>
        <taxon>Archaea</taxon>
        <taxon>Methanobacteriati</taxon>
        <taxon>Methanobacteriota</taxon>
        <taxon>Stenosarchaea group</taxon>
        <taxon>Halobacteria</taxon>
        <taxon>Halobacteriales</taxon>
        <taxon>Haloferacaceae</taxon>
        <taxon>Halobellus</taxon>
    </lineage>
</organism>
<dbReference type="Pfam" id="PF13796">
    <property type="entry name" value="Sensor"/>
    <property type="match status" value="1"/>
</dbReference>
<dbReference type="Proteomes" id="UP000236740">
    <property type="component" value="Unassembled WGS sequence"/>
</dbReference>
<keyword evidence="5" id="KW-1185">Reference proteome</keyword>
<accession>A0A1H5ZZI4</accession>
<name>A0A1H5ZZI4_9EURY</name>
<dbReference type="GO" id="GO:0016301">
    <property type="term" value="F:kinase activity"/>
    <property type="evidence" value="ECO:0007669"/>
    <property type="project" value="UniProtKB-KW"/>
</dbReference>
<gene>
    <name evidence="3" type="ORF">DV707_09540</name>
    <name evidence="4" type="ORF">SAMN04488133_2251</name>
</gene>
<dbReference type="EMBL" id="FNVN01000002">
    <property type="protein sequence ID" value="SEG41601.1"/>
    <property type="molecule type" value="Genomic_DNA"/>
</dbReference>
<keyword evidence="1" id="KW-0812">Transmembrane</keyword>
<dbReference type="OrthoDB" id="253413at2157"/>
<evidence type="ECO:0000313" key="6">
    <source>
        <dbReference type="Proteomes" id="UP000296733"/>
    </source>
</evidence>
<protein>
    <submittedName>
        <fullName evidence="3">Histidine kinase</fullName>
    </submittedName>
    <submittedName>
        <fullName evidence="4">Putative sensor</fullName>
    </submittedName>
</protein>
<evidence type="ECO:0000313" key="3">
    <source>
        <dbReference type="EMBL" id="QCC47881.1"/>
    </source>
</evidence>
<sequence>MSTVLRPLSRAQTYRNLLYLLIMFPLGIAYFVLLTVGTVLGLGLTVVLVGVPLLIGVILGSRYLSAFERELTNALLNLDIRPPEDAITDETTLWPQIRVRVVARSTWKGIVYLVLKLPLGILVFSLLIASLSVSAGLLLAPFIYTVPSTGIELGIWTIDTLTEAVIAVPIGMIGLITSMSLFNVTARLLGKIALILL</sequence>
<keyword evidence="3" id="KW-0808">Transferase</keyword>
<dbReference type="KEGG" id="hlm:DV707_09540"/>
<dbReference type="Proteomes" id="UP000296733">
    <property type="component" value="Chromosome"/>
</dbReference>
<feature type="transmembrane region" description="Helical" evidence="1">
    <location>
        <begin position="39"/>
        <end position="59"/>
    </location>
</feature>
<feature type="transmembrane region" description="Helical" evidence="1">
    <location>
        <begin position="164"/>
        <end position="184"/>
    </location>
</feature>
<keyword evidence="3" id="KW-0418">Kinase</keyword>
<evidence type="ECO:0000256" key="1">
    <source>
        <dbReference type="SAM" id="Phobius"/>
    </source>
</evidence>
<evidence type="ECO:0000259" key="2">
    <source>
        <dbReference type="Pfam" id="PF13796"/>
    </source>
</evidence>
<evidence type="ECO:0000313" key="5">
    <source>
        <dbReference type="Proteomes" id="UP000236740"/>
    </source>
</evidence>
<dbReference type="AlphaFoldDB" id="A0A1H5ZZI4"/>
<dbReference type="EMBL" id="CP031311">
    <property type="protein sequence ID" value="QCC47881.1"/>
    <property type="molecule type" value="Genomic_DNA"/>
</dbReference>
<keyword evidence="1" id="KW-1133">Transmembrane helix</keyword>
<keyword evidence="1" id="KW-0472">Membrane</keyword>
<feature type="transmembrane region" description="Helical" evidence="1">
    <location>
        <begin position="16"/>
        <end position="33"/>
    </location>
</feature>